<dbReference type="InterPro" id="IPR001387">
    <property type="entry name" value="Cro/C1-type_HTH"/>
</dbReference>
<protein>
    <submittedName>
        <fullName evidence="2">Helix-turn-helix transcriptional regulator</fullName>
    </submittedName>
</protein>
<evidence type="ECO:0000259" key="1">
    <source>
        <dbReference type="PROSITE" id="PS50943"/>
    </source>
</evidence>
<name>A0ABX2T8S4_9PROT</name>
<dbReference type="InterPro" id="IPR010982">
    <property type="entry name" value="Lambda_DNA-bd_dom_sf"/>
</dbReference>
<evidence type="ECO:0000313" key="2">
    <source>
        <dbReference type="EMBL" id="NYZ20589.1"/>
    </source>
</evidence>
<reference evidence="2 3" key="1">
    <citation type="submission" date="2020-05" db="EMBL/GenBank/DDBJ databases">
        <title>Azospirillum oleiclasticum sp. nov, a nitrogen-fixing and heavy crude oil-emulsifying bacterium isolated from the crude oil of Yumen Oilfield.</title>
        <authorList>
            <person name="Wu D."/>
            <person name="Cai M."/>
            <person name="Zhang X."/>
        </authorList>
    </citation>
    <scope>NUCLEOTIDE SEQUENCE [LARGE SCALE GENOMIC DNA]</scope>
    <source>
        <strain evidence="2 3">ROY-1-1-2</strain>
    </source>
</reference>
<accession>A0ABX2T8S4</accession>
<gene>
    <name evidence="2" type="ORF">HND93_12780</name>
</gene>
<dbReference type="SMART" id="SM00530">
    <property type="entry name" value="HTH_XRE"/>
    <property type="match status" value="1"/>
</dbReference>
<comment type="caution">
    <text evidence="2">The sequence shown here is derived from an EMBL/GenBank/DDBJ whole genome shotgun (WGS) entry which is preliminary data.</text>
</comment>
<sequence>MARVSDLHRDWLGDAEYRDAYDALEPEFSLTRELIAARVRAGLTQEQLAERMGTTQSAIARLESGRRMPGIRTLERFATATGARLIVRLESERP</sequence>
<dbReference type="EMBL" id="JABFDB010000008">
    <property type="protein sequence ID" value="NYZ20589.1"/>
    <property type="molecule type" value="Genomic_DNA"/>
</dbReference>
<proteinExistence type="predicted"/>
<dbReference type="SUPFAM" id="SSF47413">
    <property type="entry name" value="lambda repressor-like DNA-binding domains"/>
    <property type="match status" value="1"/>
</dbReference>
<evidence type="ECO:0000313" key="3">
    <source>
        <dbReference type="Proteomes" id="UP000584642"/>
    </source>
</evidence>
<feature type="domain" description="HTH cro/C1-type" evidence="1">
    <location>
        <begin position="34"/>
        <end position="89"/>
    </location>
</feature>
<dbReference type="Proteomes" id="UP000584642">
    <property type="component" value="Unassembled WGS sequence"/>
</dbReference>
<organism evidence="2 3">
    <name type="scientific">Azospirillum oleiclasticum</name>
    <dbReference type="NCBI Taxonomy" id="2735135"/>
    <lineage>
        <taxon>Bacteria</taxon>
        <taxon>Pseudomonadati</taxon>
        <taxon>Pseudomonadota</taxon>
        <taxon>Alphaproteobacteria</taxon>
        <taxon>Rhodospirillales</taxon>
        <taxon>Azospirillaceae</taxon>
        <taxon>Azospirillum</taxon>
    </lineage>
</organism>
<dbReference type="RefSeq" id="WP_180282356.1">
    <property type="nucleotide sequence ID" value="NZ_JABFDB010000008.1"/>
</dbReference>
<dbReference type="Pfam" id="PF01381">
    <property type="entry name" value="HTH_3"/>
    <property type="match status" value="1"/>
</dbReference>
<dbReference type="PROSITE" id="PS50943">
    <property type="entry name" value="HTH_CROC1"/>
    <property type="match status" value="1"/>
</dbReference>
<keyword evidence="3" id="KW-1185">Reference proteome</keyword>
<dbReference type="Gene3D" id="1.10.260.40">
    <property type="entry name" value="lambda repressor-like DNA-binding domains"/>
    <property type="match status" value="1"/>
</dbReference>
<dbReference type="CDD" id="cd00093">
    <property type="entry name" value="HTH_XRE"/>
    <property type="match status" value="1"/>
</dbReference>